<dbReference type="AlphaFoldDB" id="A0AA38HT74"/>
<organism evidence="13 14">
    <name type="scientific">Zophobas morio</name>
    <dbReference type="NCBI Taxonomy" id="2755281"/>
    <lineage>
        <taxon>Eukaryota</taxon>
        <taxon>Metazoa</taxon>
        <taxon>Ecdysozoa</taxon>
        <taxon>Arthropoda</taxon>
        <taxon>Hexapoda</taxon>
        <taxon>Insecta</taxon>
        <taxon>Pterygota</taxon>
        <taxon>Neoptera</taxon>
        <taxon>Endopterygota</taxon>
        <taxon>Coleoptera</taxon>
        <taxon>Polyphaga</taxon>
        <taxon>Cucujiformia</taxon>
        <taxon>Tenebrionidae</taxon>
        <taxon>Zophobas</taxon>
    </lineage>
</organism>
<reference evidence="13" key="1">
    <citation type="journal article" date="2023" name="G3 (Bethesda)">
        <title>Whole genome assemblies of Zophobas morio and Tenebrio molitor.</title>
        <authorList>
            <person name="Kaur S."/>
            <person name="Stinson S.A."/>
            <person name="diCenzo G.C."/>
        </authorList>
    </citation>
    <scope>NUCLEOTIDE SEQUENCE</scope>
    <source>
        <strain evidence="13">QUZm001</strain>
    </source>
</reference>
<dbReference type="GO" id="GO:0000981">
    <property type="term" value="F:DNA-binding transcription factor activity, RNA polymerase II-specific"/>
    <property type="evidence" value="ECO:0007669"/>
    <property type="project" value="TreeGrafter"/>
</dbReference>
<keyword evidence="3" id="KW-0677">Repeat</keyword>
<keyword evidence="14" id="KW-1185">Reference proteome</keyword>
<comment type="subcellular location">
    <subcellularLocation>
        <location evidence="1">Nucleus</location>
    </subcellularLocation>
</comment>
<evidence type="ECO:0000256" key="1">
    <source>
        <dbReference type="ARBA" id="ARBA00004123"/>
    </source>
</evidence>
<feature type="compositionally biased region" description="Basic and acidic residues" evidence="11">
    <location>
        <begin position="307"/>
        <end position="329"/>
    </location>
</feature>
<dbReference type="SMART" id="SM00355">
    <property type="entry name" value="ZnF_C2H2"/>
    <property type="match status" value="18"/>
</dbReference>
<evidence type="ECO:0000256" key="7">
    <source>
        <dbReference type="ARBA" id="ARBA00023125"/>
    </source>
</evidence>
<evidence type="ECO:0000256" key="5">
    <source>
        <dbReference type="ARBA" id="ARBA00022833"/>
    </source>
</evidence>
<feature type="domain" description="C2H2-type" evidence="12">
    <location>
        <begin position="627"/>
        <end position="650"/>
    </location>
</feature>
<evidence type="ECO:0000256" key="9">
    <source>
        <dbReference type="ARBA" id="ARBA00023242"/>
    </source>
</evidence>
<dbReference type="PROSITE" id="PS50157">
    <property type="entry name" value="ZINC_FINGER_C2H2_2"/>
    <property type="match status" value="8"/>
</dbReference>
<dbReference type="Pfam" id="PF12874">
    <property type="entry name" value="zf-met"/>
    <property type="match status" value="1"/>
</dbReference>
<feature type="domain" description="C2H2-type" evidence="12">
    <location>
        <begin position="925"/>
        <end position="952"/>
    </location>
</feature>
<dbReference type="GO" id="GO:0008270">
    <property type="term" value="F:zinc ion binding"/>
    <property type="evidence" value="ECO:0007669"/>
    <property type="project" value="UniProtKB-KW"/>
</dbReference>
<evidence type="ECO:0000256" key="2">
    <source>
        <dbReference type="ARBA" id="ARBA00022723"/>
    </source>
</evidence>
<dbReference type="InterPro" id="IPR036236">
    <property type="entry name" value="Znf_C2H2_sf"/>
</dbReference>
<dbReference type="PANTHER" id="PTHR24384">
    <property type="entry name" value="FINGER PUTATIVE TRANSCRIPTION FACTOR FAMILY-RELATED"/>
    <property type="match status" value="1"/>
</dbReference>
<feature type="domain" description="C2H2-type" evidence="12">
    <location>
        <begin position="868"/>
        <end position="893"/>
    </location>
</feature>
<evidence type="ECO:0000313" key="14">
    <source>
        <dbReference type="Proteomes" id="UP001168821"/>
    </source>
</evidence>
<accession>A0AA38HT74</accession>
<keyword evidence="4 10" id="KW-0863">Zinc-finger</keyword>
<keyword evidence="7" id="KW-0238">DNA-binding</keyword>
<dbReference type="GO" id="GO:0000978">
    <property type="term" value="F:RNA polymerase II cis-regulatory region sequence-specific DNA binding"/>
    <property type="evidence" value="ECO:0007669"/>
    <property type="project" value="TreeGrafter"/>
</dbReference>
<comment type="caution">
    <text evidence="13">The sequence shown here is derived from an EMBL/GenBank/DDBJ whole genome shotgun (WGS) entry which is preliminary data.</text>
</comment>
<feature type="compositionally biased region" description="Acidic residues" evidence="11">
    <location>
        <begin position="185"/>
        <end position="206"/>
    </location>
</feature>
<feature type="compositionally biased region" description="Polar residues" evidence="11">
    <location>
        <begin position="281"/>
        <end position="290"/>
    </location>
</feature>
<proteinExistence type="predicted"/>
<feature type="domain" description="C2H2-type" evidence="12">
    <location>
        <begin position="591"/>
        <end position="620"/>
    </location>
</feature>
<feature type="domain" description="C2H2-type" evidence="12">
    <location>
        <begin position="824"/>
        <end position="851"/>
    </location>
</feature>
<evidence type="ECO:0000256" key="4">
    <source>
        <dbReference type="ARBA" id="ARBA00022771"/>
    </source>
</evidence>
<dbReference type="Pfam" id="PF00096">
    <property type="entry name" value="zf-C2H2"/>
    <property type="match status" value="3"/>
</dbReference>
<dbReference type="FunFam" id="3.30.160.60:FF:000100">
    <property type="entry name" value="Zinc finger 45-like"/>
    <property type="match status" value="1"/>
</dbReference>
<evidence type="ECO:0000256" key="11">
    <source>
        <dbReference type="SAM" id="MobiDB-lite"/>
    </source>
</evidence>
<feature type="region of interest" description="Disordered" evidence="11">
    <location>
        <begin position="170"/>
        <end position="342"/>
    </location>
</feature>
<feature type="domain" description="C2H2-type" evidence="12">
    <location>
        <begin position="797"/>
        <end position="823"/>
    </location>
</feature>
<evidence type="ECO:0000259" key="12">
    <source>
        <dbReference type="PROSITE" id="PS50157"/>
    </source>
</evidence>
<dbReference type="PROSITE" id="PS00028">
    <property type="entry name" value="ZINC_FINGER_C2H2_1"/>
    <property type="match status" value="7"/>
</dbReference>
<evidence type="ECO:0000256" key="6">
    <source>
        <dbReference type="ARBA" id="ARBA00023015"/>
    </source>
</evidence>
<evidence type="ECO:0000256" key="10">
    <source>
        <dbReference type="PROSITE-ProRule" id="PRU00042"/>
    </source>
</evidence>
<keyword evidence="5" id="KW-0862">Zinc</keyword>
<evidence type="ECO:0000313" key="13">
    <source>
        <dbReference type="EMBL" id="KAJ3642566.1"/>
    </source>
</evidence>
<dbReference type="InterPro" id="IPR013087">
    <property type="entry name" value="Znf_C2H2_type"/>
</dbReference>
<dbReference type="EMBL" id="JALNTZ010000008">
    <property type="protein sequence ID" value="KAJ3642566.1"/>
    <property type="molecule type" value="Genomic_DNA"/>
</dbReference>
<evidence type="ECO:0000256" key="3">
    <source>
        <dbReference type="ARBA" id="ARBA00022737"/>
    </source>
</evidence>
<dbReference type="GO" id="GO:0005634">
    <property type="term" value="C:nucleus"/>
    <property type="evidence" value="ECO:0007669"/>
    <property type="project" value="UniProtKB-SubCell"/>
</dbReference>
<dbReference type="PANTHER" id="PTHR24384:SF189">
    <property type="entry name" value="C2H2-TYPE DOMAIN-CONTAINING PROTEIN-RELATED"/>
    <property type="match status" value="1"/>
</dbReference>
<keyword evidence="8" id="KW-0804">Transcription</keyword>
<keyword evidence="2" id="KW-0479">Metal-binding</keyword>
<keyword evidence="6" id="KW-0805">Transcription regulation</keyword>
<protein>
    <recommendedName>
        <fullName evidence="12">C2H2-type domain-containing protein</fullName>
    </recommendedName>
</protein>
<dbReference type="Gene3D" id="3.30.160.60">
    <property type="entry name" value="Classic Zinc Finger"/>
    <property type="match status" value="9"/>
</dbReference>
<dbReference type="GO" id="GO:0048598">
    <property type="term" value="P:embryonic morphogenesis"/>
    <property type="evidence" value="ECO:0007669"/>
    <property type="project" value="UniProtKB-ARBA"/>
</dbReference>
<dbReference type="InterPro" id="IPR050752">
    <property type="entry name" value="C2H2-ZF_domain"/>
</dbReference>
<name>A0AA38HT74_9CUCU</name>
<feature type="compositionally biased region" description="Basic and acidic residues" evidence="11">
    <location>
        <begin position="170"/>
        <end position="179"/>
    </location>
</feature>
<gene>
    <name evidence="13" type="ORF">Zmor_025331</name>
</gene>
<dbReference type="FunFam" id="3.30.160.60:FF:000624">
    <property type="entry name" value="zinc finger protein 697"/>
    <property type="match status" value="1"/>
</dbReference>
<dbReference type="SUPFAM" id="SSF57667">
    <property type="entry name" value="beta-beta-alpha zinc fingers"/>
    <property type="match status" value="7"/>
</dbReference>
<sequence>MTRLAVSFDWVRGFYSPVQCLTKSIFTGMIGDYDDDTHFCLKCHTTIIGLDNYVSHRKAGCSKNVVDIPKSPLPSQLLPPDDSFNLKADDFFSSLELQSSTKKLTNSTSGKNLGILTRSKTTAVIQASTSQKDNQEIPQSKSGKNVWIGGHQLKLGYGDNQSKLIKAVDNLERRKEEPPKITVYEESDIDSEDYEYDVDESSDEDNHDAPPRNHTGGKWKPSSPIQWQRQDWNIPPPSYTGGKWKPSIKRTSPPPSHTKGKWKPSYPLSPKETYDFPPPTFTGSKWSQSKARQDYDVPPSNHTKGKWKPDDEPKDEPLKPKSKLKKDTDILPPSYTSGKWKPSTLDAPAPNYTKGKWIPSVDIKKNSTKITDDSPFRKSSGTVQYWCRPCNRRLASKVVYERHLKSELHFKRTLHDKEFDENVGIVSEKRNKKKTIDESNLIDDDTTTSTKKRKRKKIFLRCEVCSSKVNRNLMGKHLISHYHCRKGDISTNVARMMVLEHIDDIILQSPFQCGLCKFYFNHHKDFLEHWLSEYHESRADSHGGYFWCSLCKFRHTSSAVMYDHLISEEHEVVVSVINRSVPIIVKKITPIKCEECNEEFLLNIALKRHCQIERHTSQNLLTNLNNLTCEKCQQVFRSNISLKRHKQRAHGDNVFICTVCNKNFLNKDEARVHRNTSEHRYRILATKKQDERKCDYCPEIFQNLPDLKDHLRTKHPEFSFKCGHCGSSFTLSQELSVHLRTKSCTYKENYDSAGSCDKCPFSSNSTSELLFHKVLHTEPLVILPDDKDPKKKPIAQYKCPLCDKFFVKASLQPHLRIHTKERPFVCSICNKGFVRKNNWKLHVRNHERKKEKKLEQKQNQEARGSRPFLCSTCGASFAKKKILQQHMITHSGKLCKCPKLGCIFSARSMAELKHHFKTHSDVKSFSCDICDYRGKTKQQLKSHLTVHDQSKKYSCTKCSFSARTLCHLKRHIRLHTGSKPFNCPHCTYKCNTLENLRKHILLTNKHPGKCIYECKFCENSAFQSNFAKEFKVHLVGQHPQIFKTGREATSFIAGIYDVQDDRTEFPAISEDEEEVIAESEKDRSQPKVIILHQSPIQVNKDPVVAASSSKDTPDEIFPMYIVSKDDSVSVDNLTESWNVVGSYDVEESGALVPFNSDNVLFQGHF</sequence>
<keyword evidence="9" id="KW-0539">Nucleus</keyword>
<dbReference type="Proteomes" id="UP001168821">
    <property type="component" value="Unassembled WGS sequence"/>
</dbReference>
<feature type="domain" description="C2H2-type" evidence="12">
    <location>
        <begin position="953"/>
        <end position="980"/>
    </location>
</feature>
<feature type="domain" description="C2H2-type" evidence="12">
    <location>
        <begin position="720"/>
        <end position="743"/>
    </location>
</feature>
<evidence type="ECO:0000256" key="8">
    <source>
        <dbReference type="ARBA" id="ARBA00023163"/>
    </source>
</evidence>